<evidence type="ECO:0000313" key="2">
    <source>
        <dbReference type="EMBL" id="WRT64887.1"/>
    </source>
</evidence>
<feature type="compositionally biased region" description="Low complexity" evidence="1">
    <location>
        <begin position="1"/>
        <end position="38"/>
    </location>
</feature>
<dbReference type="EMBL" id="CP141882">
    <property type="protein sequence ID" value="WRT64887.1"/>
    <property type="molecule type" value="Genomic_DNA"/>
</dbReference>
<evidence type="ECO:0000313" key="3">
    <source>
        <dbReference type="Proteomes" id="UP001329825"/>
    </source>
</evidence>
<feature type="compositionally biased region" description="Basic and acidic residues" evidence="1">
    <location>
        <begin position="61"/>
        <end position="77"/>
    </location>
</feature>
<gene>
    <name evidence="2" type="ORF">IL334_001823</name>
</gene>
<dbReference type="Proteomes" id="UP001329825">
    <property type="component" value="Chromosome 2"/>
</dbReference>
<organism evidence="2 3">
    <name type="scientific">Kwoniella shivajii</name>
    <dbReference type="NCBI Taxonomy" id="564305"/>
    <lineage>
        <taxon>Eukaryota</taxon>
        <taxon>Fungi</taxon>
        <taxon>Dikarya</taxon>
        <taxon>Basidiomycota</taxon>
        <taxon>Agaricomycotina</taxon>
        <taxon>Tremellomycetes</taxon>
        <taxon>Tremellales</taxon>
        <taxon>Cryptococcaceae</taxon>
        <taxon>Kwoniella</taxon>
    </lineage>
</organism>
<accession>A0ABZ1CX69</accession>
<dbReference type="RefSeq" id="XP_062789627.1">
    <property type="nucleotide sequence ID" value="XM_062933576.1"/>
</dbReference>
<evidence type="ECO:0000256" key="1">
    <source>
        <dbReference type="SAM" id="MobiDB-lite"/>
    </source>
</evidence>
<feature type="compositionally biased region" description="Basic and acidic residues" evidence="1">
    <location>
        <begin position="280"/>
        <end position="295"/>
    </location>
</feature>
<proteinExistence type="predicted"/>
<feature type="region of interest" description="Disordered" evidence="1">
    <location>
        <begin position="1"/>
        <end position="173"/>
    </location>
</feature>
<dbReference type="GeneID" id="87953954"/>
<name>A0ABZ1CX69_9TREE</name>
<reference evidence="2 3" key="1">
    <citation type="submission" date="2024-01" db="EMBL/GenBank/DDBJ databases">
        <title>Comparative genomics of Cryptococcus and Kwoniella reveals pathogenesis evolution and contrasting modes of karyotype evolution via chromosome fusion or intercentromeric recombination.</title>
        <authorList>
            <person name="Coelho M.A."/>
            <person name="David-Palma M."/>
            <person name="Shea T."/>
            <person name="Bowers K."/>
            <person name="McGinley-Smith S."/>
            <person name="Mohammad A.W."/>
            <person name="Gnirke A."/>
            <person name="Yurkov A.M."/>
            <person name="Nowrousian M."/>
            <person name="Sun S."/>
            <person name="Cuomo C.A."/>
            <person name="Heitman J."/>
        </authorList>
    </citation>
    <scope>NUCLEOTIDE SEQUENCE [LARGE SCALE GENOMIC DNA]</scope>
    <source>
        <strain evidence="2">CBS 11374</strain>
    </source>
</reference>
<feature type="region of interest" description="Disordered" evidence="1">
    <location>
        <begin position="265"/>
        <end position="295"/>
    </location>
</feature>
<sequence length="295" mass="32168">MPKPTSSSSAFPHAPSSSNTLAPSKFDSSISPSSPRQLPKLRSMFTATQSSWKPTGQKRHRDAENREDPGETREVKRPIIKLKVKKCISQTQPEPKKEVPVSIPFLSDTSSCPMEVETRPSTPSSESPIAKRPRSHSNSSIVGLLFDERDSVSSSPIDKPGSPSASPPVVLKIPHPPHVSSPLASAPVFNVPLELPPNFRPFNKAISDPTSAREIDLAPSPGQLESNPKIQLARTRQKMFLAEVEALGTEMNNVFKLGYGRGMGRAVSGGLRGPSRLRSGTKDEKRHDERMDIDE</sequence>
<feature type="compositionally biased region" description="Polar residues" evidence="1">
    <location>
        <begin position="45"/>
        <end position="54"/>
    </location>
</feature>
<feature type="compositionally biased region" description="Low complexity" evidence="1">
    <location>
        <begin position="119"/>
        <end position="128"/>
    </location>
</feature>
<protein>
    <submittedName>
        <fullName evidence="2">Uncharacterized protein</fullName>
    </submittedName>
</protein>
<keyword evidence="3" id="KW-1185">Reference proteome</keyword>